<dbReference type="Gene3D" id="2.160.10.10">
    <property type="entry name" value="Hexapeptide repeat proteins"/>
    <property type="match status" value="1"/>
</dbReference>
<name>A0A0F9RU01_9ZZZZ</name>
<evidence type="ECO:0008006" key="2">
    <source>
        <dbReference type="Google" id="ProtNLM"/>
    </source>
</evidence>
<sequence>MTVNIILGAYKLIRVEIFSGTNIVRPTLDDTRIGEGTKIDYNCHIAHNVNIGKHCLIIAGTILGGSVTIGDNCYLGIGCMIKNKVKIGNNVTIGVGAVVLEDVKDNYVMVGNPAKFLRNG</sequence>
<evidence type="ECO:0000313" key="1">
    <source>
        <dbReference type="EMBL" id="KKN59935.1"/>
    </source>
</evidence>
<comment type="caution">
    <text evidence="1">The sequence shown here is derived from an EMBL/GenBank/DDBJ whole genome shotgun (WGS) entry which is preliminary data.</text>
</comment>
<accession>A0A0F9RU01</accession>
<reference evidence="1" key="1">
    <citation type="journal article" date="2015" name="Nature">
        <title>Complex archaea that bridge the gap between prokaryotes and eukaryotes.</title>
        <authorList>
            <person name="Spang A."/>
            <person name="Saw J.H."/>
            <person name="Jorgensen S.L."/>
            <person name="Zaremba-Niedzwiedzka K."/>
            <person name="Martijn J."/>
            <person name="Lind A.E."/>
            <person name="van Eijk R."/>
            <person name="Schleper C."/>
            <person name="Guy L."/>
            <person name="Ettema T.J."/>
        </authorList>
    </citation>
    <scope>NUCLEOTIDE SEQUENCE</scope>
</reference>
<dbReference type="InterPro" id="IPR011004">
    <property type="entry name" value="Trimer_LpxA-like_sf"/>
</dbReference>
<gene>
    <name evidence="1" type="ORF">LCGC14_0536850</name>
</gene>
<dbReference type="Pfam" id="PF00132">
    <property type="entry name" value="Hexapep"/>
    <property type="match status" value="2"/>
</dbReference>
<dbReference type="SUPFAM" id="SSF51161">
    <property type="entry name" value="Trimeric LpxA-like enzymes"/>
    <property type="match status" value="1"/>
</dbReference>
<dbReference type="EMBL" id="LAZR01000710">
    <property type="protein sequence ID" value="KKN59935.1"/>
    <property type="molecule type" value="Genomic_DNA"/>
</dbReference>
<dbReference type="InterPro" id="IPR001451">
    <property type="entry name" value="Hexapep"/>
</dbReference>
<dbReference type="AlphaFoldDB" id="A0A0F9RU01"/>
<proteinExistence type="predicted"/>
<organism evidence="1">
    <name type="scientific">marine sediment metagenome</name>
    <dbReference type="NCBI Taxonomy" id="412755"/>
    <lineage>
        <taxon>unclassified sequences</taxon>
        <taxon>metagenomes</taxon>
        <taxon>ecological metagenomes</taxon>
    </lineage>
</organism>
<dbReference type="PANTHER" id="PTHR43300">
    <property type="entry name" value="ACETYLTRANSFERASE"/>
    <property type="match status" value="1"/>
</dbReference>
<protein>
    <recommendedName>
        <fullName evidence="2">PglD N-terminal domain-containing protein</fullName>
    </recommendedName>
</protein>
<dbReference type="PANTHER" id="PTHR43300:SF7">
    <property type="entry name" value="UDP-N-ACETYLBACILLOSAMINE N-ACETYLTRANSFERASE"/>
    <property type="match status" value="1"/>
</dbReference>
<dbReference type="InterPro" id="IPR050179">
    <property type="entry name" value="Trans_hexapeptide_repeat"/>
</dbReference>